<dbReference type="InterPro" id="IPR000073">
    <property type="entry name" value="AB_hydrolase_1"/>
</dbReference>
<dbReference type="AlphaFoldDB" id="A0A4Q7VEV0"/>
<dbReference type="PRINTS" id="PR00111">
    <property type="entry name" value="ABHYDROLASE"/>
</dbReference>
<accession>A0A4Q7VEV0</accession>
<dbReference type="RefSeq" id="WP_130434061.1">
    <property type="nucleotide sequence ID" value="NZ_SHKP01000008.1"/>
</dbReference>
<dbReference type="Pfam" id="PF12697">
    <property type="entry name" value="Abhydrolase_6"/>
    <property type="match status" value="1"/>
</dbReference>
<dbReference type="SUPFAM" id="SSF53474">
    <property type="entry name" value="alpha/beta-Hydrolases"/>
    <property type="match status" value="1"/>
</dbReference>
<dbReference type="InterPro" id="IPR029058">
    <property type="entry name" value="AB_hydrolase_fold"/>
</dbReference>
<evidence type="ECO:0000259" key="1">
    <source>
        <dbReference type="Pfam" id="PF12697"/>
    </source>
</evidence>
<proteinExistence type="predicted"/>
<comment type="caution">
    <text evidence="2">The sequence shown here is derived from an EMBL/GenBank/DDBJ whole genome shotgun (WGS) entry which is preliminary data.</text>
</comment>
<keyword evidence="3" id="KW-1185">Reference proteome</keyword>
<dbReference type="OrthoDB" id="5297561at2"/>
<sequence>MNLIVDGHEAYAYTGGKPFDPALPCVVFIHGALNDHGVWNLLARWFAHHGRSVLAVDLPGHMRSAGPPLADVEAAADWVLALLDAAGVQRAALAGHSMGSLIALEAAGRAPERITHLAMLGTAYPMTVSAALLETALVEPSRAIEMTVQFSFSTLAPKPGFPGPGNWLRGGSRALMHQVLARQDDPTLFHHDFSVCDRYAGGLEAASRVRCPATFILGERDQMTSPKATAELAQALKARVLMVPAGHQLMAEAPEPVLNAMRSALS</sequence>
<dbReference type="PANTHER" id="PTHR43798:SF33">
    <property type="entry name" value="HYDROLASE, PUTATIVE (AFU_ORTHOLOGUE AFUA_2G14860)-RELATED"/>
    <property type="match status" value="1"/>
</dbReference>
<name>A0A4Q7VEV0_9BURK</name>
<dbReference type="Gene3D" id="3.40.50.1820">
    <property type="entry name" value="alpha/beta hydrolase"/>
    <property type="match status" value="1"/>
</dbReference>
<reference evidence="2 3" key="1">
    <citation type="submission" date="2019-02" db="EMBL/GenBank/DDBJ databases">
        <title>Genomic Encyclopedia of Type Strains, Phase IV (KMG-IV): sequencing the most valuable type-strain genomes for metagenomic binning, comparative biology and taxonomic classification.</title>
        <authorList>
            <person name="Goeker M."/>
        </authorList>
    </citation>
    <scope>NUCLEOTIDE SEQUENCE [LARGE SCALE GENOMIC DNA]</scope>
    <source>
        <strain evidence="2 3">DSM 19570</strain>
    </source>
</reference>
<dbReference type="InterPro" id="IPR050266">
    <property type="entry name" value="AB_hydrolase_sf"/>
</dbReference>
<dbReference type="Proteomes" id="UP000293671">
    <property type="component" value="Unassembled WGS sequence"/>
</dbReference>
<gene>
    <name evidence="2" type="ORF">EV670_3240</name>
</gene>
<evidence type="ECO:0000313" key="3">
    <source>
        <dbReference type="Proteomes" id="UP000293671"/>
    </source>
</evidence>
<dbReference type="GO" id="GO:0016020">
    <property type="term" value="C:membrane"/>
    <property type="evidence" value="ECO:0007669"/>
    <property type="project" value="TreeGrafter"/>
</dbReference>
<organism evidence="2 3">
    <name type="scientific">Rivibacter subsaxonicus</name>
    <dbReference type="NCBI Taxonomy" id="457575"/>
    <lineage>
        <taxon>Bacteria</taxon>
        <taxon>Pseudomonadati</taxon>
        <taxon>Pseudomonadota</taxon>
        <taxon>Betaproteobacteria</taxon>
        <taxon>Burkholderiales</taxon>
        <taxon>Rivibacter</taxon>
    </lineage>
</organism>
<dbReference type="PANTHER" id="PTHR43798">
    <property type="entry name" value="MONOACYLGLYCEROL LIPASE"/>
    <property type="match status" value="1"/>
</dbReference>
<evidence type="ECO:0000313" key="2">
    <source>
        <dbReference type="EMBL" id="RZT93688.1"/>
    </source>
</evidence>
<protein>
    <submittedName>
        <fullName evidence="2">Pimeloyl-ACP methyl ester carboxylesterase</fullName>
    </submittedName>
</protein>
<dbReference type="EMBL" id="SHKP01000008">
    <property type="protein sequence ID" value="RZT93688.1"/>
    <property type="molecule type" value="Genomic_DNA"/>
</dbReference>
<feature type="domain" description="AB hydrolase-1" evidence="1">
    <location>
        <begin position="26"/>
        <end position="258"/>
    </location>
</feature>